<dbReference type="InterPro" id="IPR010690">
    <property type="entry name" value="YqfD"/>
</dbReference>
<keyword evidence="3" id="KW-1185">Reference proteome</keyword>
<accession>A0ABS2QPZ5</accession>
<dbReference type="Pfam" id="PF06898">
    <property type="entry name" value="YqfD"/>
    <property type="match status" value="1"/>
</dbReference>
<feature type="transmembrane region" description="Helical" evidence="1">
    <location>
        <begin position="90"/>
        <end position="110"/>
    </location>
</feature>
<dbReference type="PIRSF" id="PIRSF029895">
    <property type="entry name" value="SpoIV"/>
    <property type="match status" value="1"/>
</dbReference>
<evidence type="ECO:0000256" key="1">
    <source>
        <dbReference type="SAM" id="Phobius"/>
    </source>
</evidence>
<keyword evidence="1" id="KW-1133">Transmembrane helix</keyword>
<gene>
    <name evidence="2" type="ORF">JOC83_000306</name>
</gene>
<keyword evidence="1" id="KW-0812">Transmembrane</keyword>
<evidence type="ECO:0008006" key="4">
    <source>
        <dbReference type="Google" id="ProtNLM"/>
    </source>
</evidence>
<dbReference type="EMBL" id="JAFBFC010000001">
    <property type="protein sequence ID" value="MBM7701480.1"/>
    <property type="molecule type" value="Genomic_DNA"/>
</dbReference>
<organism evidence="2 3">
    <name type="scientific">Priestia iocasae</name>
    <dbReference type="NCBI Taxonomy" id="2291674"/>
    <lineage>
        <taxon>Bacteria</taxon>
        <taxon>Bacillati</taxon>
        <taxon>Bacillota</taxon>
        <taxon>Bacilli</taxon>
        <taxon>Bacillales</taxon>
        <taxon>Bacillaceae</taxon>
        <taxon>Priestia</taxon>
    </lineage>
</organism>
<name>A0ABS2QPZ5_9BACI</name>
<keyword evidence="1" id="KW-0472">Membrane</keyword>
<evidence type="ECO:0000313" key="3">
    <source>
        <dbReference type="Proteomes" id="UP000809829"/>
    </source>
</evidence>
<dbReference type="Proteomes" id="UP000809829">
    <property type="component" value="Unassembled WGS sequence"/>
</dbReference>
<comment type="caution">
    <text evidence="2">The sequence shown here is derived from an EMBL/GenBank/DDBJ whole genome shotgun (WGS) entry which is preliminary data.</text>
</comment>
<reference evidence="2 3" key="1">
    <citation type="submission" date="2021-01" db="EMBL/GenBank/DDBJ databases">
        <title>Genomic Encyclopedia of Type Strains, Phase IV (KMG-IV): sequencing the most valuable type-strain genomes for metagenomic binning, comparative biology and taxonomic classification.</title>
        <authorList>
            <person name="Goeker M."/>
        </authorList>
    </citation>
    <scope>NUCLEOTIDE SEQUENCE [LARGE SCALE GENOMIC DNA]</scope>
    <source>
        <strain evidence="2 3">DSM 104297</strain>
    </source>
</reference>
<protein>
    <recommendedName>
        <fullName evidence="4">Sporulation protein YqfD</fullName>
    </recommendedName>
</protein>
<proteinExistence type="predicted"/>
<dbReference type="NCBIfam" id="TIGR02876">
    <property type="entry name" value="spore_yqfD"/>
    <property type="match status" value="1"/>
</dbReference>
<evidence type="ECO:0000313" key="2">
    <source>
        <dbReference type="EMBL" id="MBM7701480.1"/>
    </source>
</evidence>
<sequence>MKNEWTNFVTGTVGILIRGKGIERFLNNCIREQIQLLNIKRTDEESVSAEMLLKDLSKVRVLIRDADCKLYFRKRQGMPFLIKRMLKNSGFVLGLVAFFVILTLLSNMVWKIEITGAQPHTEYEIVKELEEMGVKRGKLQFLLDSPEMIQYKLTNNMSNITWVGVELKGTSYHFQVVEKNEPKAQEQLSPQNIVASKKATITHMFIEKGQPLVKVNDVVERGQPLVSGLIGKEGNQKVIAAKGKVYGETWYKSNIEIPLQTNFQVVTGQSYNHYYFYVGHLKIPMWTFTKEEFEKKKVESTKRPIYFLRWKLPLSYEKIIVREQEEVERKYSVVEAVQQGIKDGREKVMSQLDEDGKIKDEKVLHQREDNGKVKLSILYQVIENVAVTQPIIQGD</sequence>
<dbReference type="RefSeq" id="WP_205182821.1">
    <property type="nucleotide sequence ID" value="NZ_JAFBFC010000001.1"/>
</dbReference>